<evidence type="ECO:0000256" key="8">
    <source>
        <dbReference type="ARBA" id="ARBA00022982"/>
    </source>
</evidence>
<gene>
    <name evidence="18" type="primary">cyoD</name>
    <name evidence="18" type="ORF">LZ538_09200</name>
</gene>
<keyword evidence="5" id="KW-0813">Transport</keyword>
<feature type="transmembrane region" description="Helical" evidence="17">
    <location>
        <begin position="87"/>
        <end position="109"/>
    </location>
</feature>
<keyword evidence="9 17" id="KW-1133">Transmembrane helix</keyword>
<dbReference type="InterPro" id="IPR050968">
    <property type="entry name" value="Cytochrome_c_oxidase_bac_sub4"/>
</dbReference>
<accession>A0ABT0S3M4</accession>
<evidence type="ECO:0000256" key="11">
    <source>
        <dbReference type="ARBA" id="ARBA00023136"/>
    </source>
</evidence>
<evidence type="ECO:0000256" key="2">
    <source>
        <dbReference type="ARBA" id="ARBA00008079"/>
    </source>
</evidence>
<feature type="transmembrane region" description="Helical" evidence="17">
    <location>
        <begin position="51"/>
        <end position="75"/>
    </location>
</feature>
<feature type="transmembrane region" description="Helical" evidence="17">
    <location>
        <begin position="25"/>
        <end position="45"/>
    </location>
</feature>
<evidence type="ECO:0000256" key="4">
    <source>
        <dbReference type="ARBA" id="ARBA00014689"/>
    </source>
</evidence>
<evidence type="ECO:0000256" key="16">
    <source>
        <dbReference type="ARBA" id="ARBA00032185"/>
    </source>
</evidence>
<protein>
    <recommendedName>
        <fullName evidence="4">Cytochrome bo(3) ubiquinol oxidase subunit 4</fullName>
    </recommendedName>
    <alternativeName>
        <fullName evidence="16">Cytochrome o ubiquinol oxidase subunit 4</fullName>
    </alternativeName>
    <alternativeName>
        <fullName evidence="13">Oxidase bo(3) subunit 4</fullName>
    </alternativeName>
    <alternativeName>
        <fullName evidence="14">Ubiquinol oxidase polypeptide IV</fullName>
    </alternativeName>
    <alternativeName>
        <fullName evidence="15">Ubiquinol oxidase subunit 4</fullName>
    </alternativeName>
</protein>
<evidence type="ECO:0000313" key="18">
    <source>
        <dbReference type="EMBL" id="MCL6730228.1"/>
    </source>
</evidence>
<evidence type="ECO:0000256" key="3">
    <source>
        <dbReference type="ARBA" id="ARBA00011700"/>
    </source>
</evidence>
<comment type="function">
    <text evidence="12">Cytochrome bo(3) ubiquinol terminal oxidase is the component of the aerobic respiratory chain of E.coli that predominates when cells are grown at high aeration. Has proton pump activity across the membrane in addition to electron transfer, pumping 2 protons/electron.</text>
</comment>
<comment type="similarity">
    <text evidence="2">Belongs to the cytochrome c oxidase bacterial subunit 4 family.</text>
</comment>
<comment type="subunit">
    <text evidence="3">Heterooctamer of two A chains, two B chains, two C chains and two D chains.</text>
</comment>
<evidence type="ECO:0000256" key="5">
    <source>
        <dbReference type="ARBA" id="ARBA00022448"/>
    </source>
</evidence>
<name>A0ABT0S3M4_9SPHN</name>
<comment type="caution">
    <text evidence="18">The sequence shown here is derived from an EMBL/GenBank/DDBJ whole genome shotgun (WGS) entry which is preliminary data.</text>
</comment>
<evidence type="ECO:0000256" key="14">
    <source>
        <dbReference type="ARBA" id="ARBA00030211"/>
    </source>
</evidence>
<evidence type="ECO:0000256" key="9">
    <source>
        <dbReference type="ARBA" id="ARBA00022989"/>
    </source>
</evidence>
<reference evidence="18" key="1">
    <citation type="submission" date="2022-05" db="EMBL/GenBank/DDBJ databases">
        <authorList>
            <person name="Jo J.-H."/>
            <person name="Im W.-T."/>
        </authorList>
    </citation>
    <scope>NUCLEOTIDE SEQUENCE</scope>
    <source>
        <strain evidence="18">SE220</strain>
    </source>
</reference>
<keyword evidence="10" id="KW-0560">Oxidoreductase</keyword>
<evidence type="ECO:0000256" key="17">
    <source>
        <dbReference type="SAM" id="Phobius"/>
    </source>
</evidence>
<evidence type="ECO:0000256" key="10">
    <source>
        <dbReference type="ARBA" id="ARBA00023002"/>
    </source>
</evidence>
<dbReference type="EMBL" id="JAMGBE010000003">
    <property type="protein sequence ID" value="MCL6730228.1"/>
    <property type="molecule type" value="Genomic_DNA"/>
</dbReference>
<dbReference type="Proteomes" id="UP001165342">
    <property type="component" value="Unassembled WGS sequence"/>
</dbReference>
<dbReference type="NCBIfam" id="TIGR02847">
    <property type="entry name" value="CyoD"/>
    <property type="match status" value="1"/>
</dbReference>
<keyword evidence="8" id="KW-0249">Electron transport</keyword>
<dbReference type="PANTHER" id="PTHR36835">
    <property type="entry name" value="CYTOCHROME BO(3) UBIQUINOL OXIDASE SUBUNIT 4"/>
    <property type="match status" value="1"/>
</dbReference>
<keyword evidence="11 17" id="KW-0472">Membrane</keyword>
<dbReference type="InterPro" id="IPR005171">
    <property type="entry name" value="Cyt_c_oxidase_su4_prok"/>
</dbReference>
<organism evidence="18 19">
    <name type="scientific">Sphingomonas hankyongi</name>
    <dbReference type="NCBI Taxonomy" id="2908209"/>
    <lineage>
        <taxon>Bacteria</taxon>
        <taxon>Pseudomonadati</taxon>
        <taxon>Pseudomonadota</taxon>
        <taxon>Alphaproteobacteria</taxon>
        <taxon>Sphingomonadales</taxon>
        <taxon>Sphingomonadaceae</taxon>
        <taxon>Sphingomonas</taxon>
    </lineage>
</organism>
<dbReference type="Pfam" id="PF03626">
    <property type="entry name" value="COX4_pro"/>
    <property type="match status" value="1"/>
</dbReference>
<proteinExistence type="inferred from homology"/>
<keyword evidence="7 17" id="KW-0812">Transmembrane</keyword>
<evidence type="ECO:0000256" key="15">
    <source>
        <dbReference type="ARBA" id="ARBA00031887"/>
    </source>
</evidence>
<sequence>MTENEDNLLDVAPGAPHNNILSESVAYIIGLALALILTGVSFWVASTGVLWGPGIATGLVVLAIAQIGIHLVFFLHITSGPDNTNNVLALAFGVLIVFLVMIGTIWIMAHMNANMMPDPALTNLQMQH</sequence>
<keyword evidence="19" id="KW-1185">Reference proteome</keyword>
<evidence type="ECO:0000256" key="13">
    <source>
        <dbReference type="ARBA" id="ARBA00030071"/>
    </source>
</evidence>
<evidence type="ECO:0000256" key="6">
    <source>
        <dbReference type="ARBA" id="ARBA00022475"/>
    </source>
</evidence>
<evidence type="ECO:0000313" key="19">
    <source>
        <dbReference type="Proteomes" id="UP001165342"/>
    </source>
</evidence>
<dbReference type="PANTHER" id="PTHR36835:SF1">
    <property type="entry name" value="CYTOCHROME BO(3) UBIQUINOL OXIDASE SUBUNIT 4"/>
    <property type="match status" value="1"/>
</dbReference>
<evidence type="ECO:0000256" key="7">
    <source>
        <dbReference type="ARBA" id="ARBA00022692"/>
    </source>
</evidence>
<dbReference type="RefSeq" id="WP_249831727.1">
    <property type="nucleotide sequence ID" value="NZ_JAMGBE010000003.1"/>
</dbReference>
<keyword evidence="6" id="KW-1003">Cell membrane</keyword>
<evidence type="ECO:0000256" key="12">
    <source>
        <dbReference type="ARBA" id="ARBA00025694"/>
    </source>
</evidence>
<dbReference type="InterPro" id="IPR014210">
    <property type="entry name" value="Cyt_o_ubiqinol_oxidase_su4"/>
</dbReference>
<comment type="subcellular location">
    <subcellularLocation>
        <location evidence="1">Cell membrane</location>
        <topology evidence="1">Multi-pass membrane protein</topology>
    </subcellularLocation>
</comment>
<evidence type="ECO:0000256" key="1">
    <source>
        <dbReference type="ARBA" id="ARBA00004651"/>
    </source>
</evidence>